<dbReference type="AlphaFoldDB" id="A0A8J5EU17"/>
<evidence type="ECO:0000256" key="1">
    <source>
        <dbReference type="ARBA" id="ARBA00004167"/>
    </source>
</evidence>
<dbReference type="GO" id="GO:0016132">
    <property type="term" value="P:brassinosteroid biosynthetic process"/>
    <property type="evidence" value="ECO:0007669"/>
    <property type="project" value="TreeGrafter"/>
</dbReference>
<dbReference type="PANTHER" id="PTHR24286:SF194">
    <property type="entry name" value="STEROID (22S)-HYDROXYLASE"/>
    <property type="match status" value="1"/>
</dbReference>
<dbReference type="Pfam" id="PF00067">
    <property type="entry name" value="p450"/>
    <property type="match status" value="1"/>
</dbReference>
<gene>
    <name evidence="11" type="ORF">ZIOFF_069065</name>
</gene>
<evidence type="ECO:0000256" key="10">
    <source>
        <dbReference type="SAM" id="Phobius"/>
    </source>
</evidence>
<dbReference type="GO" id="GO:0016705">
    <property type="term" value="F:oxidoreductase activity, acting on paired donors, with incorporation or reduction of molecular oxygen"/>
    <property type="evidence" value="ECO:0007669"/>
    <property type="project" value="InterPro"/>
</dbReference>
<name>A0A8J5EU17_ZINOF</name>
<keyword evidence="8 10" id="KW-0472">Membrane</keyword>
<dbReference type="PRINTS" id="PR00385">
    <property type="entry name" value="P450"/>
</dbReference>
<evidence type="ECO:0000256" key="2">
    <source>
        <dbReference type="ARBA" id="ARBA00010617"/>
    </source>
</evidence>
<dbReference type="InterPro" id="IPR002401">
    <property type="entry name" value="Cyt_P450_E_grp-I"/>
</dbReference>
<evidence type="ECO:0000313" key="12">
    <source>
        <dbReference type="Proteomes" id="UP000734854"/>
    </source>
</evidence>
<evidence type="ECO:0000256" key="6">
    <source>
        <dbReference type="ARBA" id="ARBA00023002"/>
    </source>
</evidence>
<dbReference type="GO" id="GO:0020037">
    <property type="term" value="F:heme binding"/>
    <property type="evidence" value="ECO:0007669"/>
    <property type="project" value="InterPro"/>
</dbReference>
<feature type="transmembrane region" description="Helical" evidence="10">
    <location>
        <begin position="32"/>
        <end position="51"/>
    </location>
</feature>
<keyword evidence="7 9" id="KW-0408">Iron</keyword>
<dbReference type="GO" id="GO:0005506">
    <property type="term" value="F:iron ion binding"/>
    <property type="evidence" value="ECO:0007669"/>
    <property type="project" value="InterPro"/>
</dbReference>
<keyword evidence="12" id="KW-1185">Reference proteome</keyword>
<dbReference type="GO" id="GO:0016125">
    <property type="term" value="P:sterol metabolic process"/>
    <property type="evidence" value="ECO:0007669"/>
    <property type="project" value="TreeGrafter"/>
</dbReference>
<proteinExistence type="inferred from homology"/>
<keyword evidence="6" id="KW-0560">Oxidoreductase</keyword>
<comment type="cofactor">
    <cofactor evidence="9">
        <name>heme</name>
        <dbReference type="ChEBI" id="CHEBI:30413"/>
    </cofactor>
</comment>
<dbReference type="Proteomes" id="UP000734854">
    <property type="component" value="Unassembled WGS sequence"/>
</dbReference>
<dbReference type="InterPro" id="IPR001128">
    <property type="entry name" value="Cyt_P450"/>
</dbReference>
<evidence type="ECO:0000256" key="4">
    <source>
        <dbReference type="ARBA" id="ARBA00022723"/>
    </source>
</evidence>
<keyword evidence="3 10" id="KW-0812">Transmembrane</keyword>
<dbReference type="InterPro" id="IPR036396">
    <property type="entry name" value="Cyt_P450_sf"/>
</dbReference>
<accession>A0A8J5EU17</accession>
<evidence type="ECO:0008006" key="13">
    <source>
        <dbReference type="Google" id="ProtNLM"/>
    </source>
</evidence>
<dbReference type="SUPFAM" id="SSF48264">
    <property type="entry name" value="Cytochrome P450"/>
    <property type="match status" value="1"/>
</dbReference>
<dbReference type="CDD" id="cd11043">
    <property type="entry name" value="CYP90-like"/>
    <property type="match status" value="1"/>
</dbReference>
<evidence type="ECO:0000256" key="9">
    <source>
        <dbReference type="PIRSR" id="PIRSR602401-1"/>
    </source>
</evidence>
<comment type="similarity">
    <text evidence="2">Belongs to the cytochrome P450 family.</text>
</comment>
<keyword evidence="5 10" id="KW-1133">Transmembrane helix</keyword>
<evidence type="ECO:0000313" key="11">
    <source>
        <dbReference type="EMBL" id="KAG6471621.1"/>
    </source>
</evidence>
<dbReference type="Gene3D" id="1.10.630.10">
    <property type="entry name" value="Cytochrome P450"/>
    <property type="match status" value="1"/>
</dbReference>
<dbReference type="PRINTS" id="PR00463">
    <property type="entry name" value="EP450I"/>
</dbReference>
<protein>
    <recommendedName>
        <fullName evidence="13">Cytochrome P450</fullName>
    </recommendedName>
</protein>
<evidence type="ECO:0000256" key="7">
    <source>
        <dbReference type="ARBA" id="ARBA00023004"/>
    </source>
</evidence>
<comment type="caution">
    <text evidence="11">The sequence shown here is derived from an EMBL/GenBank/DDBJ whole genome shotgun (WGS) entry which is preliminary data.</text>
</comment>
<feature type="binding site" description="axial binding residue" evidence="9">
    <location>
        <position position="453"/>
    </location>
    <ligand>
        <name>heme</name>
        <dbReference type="ChEBI" id="CHEBI:30413"/>
    </ligand>
    <ligandPart>
        <name>Fe</name>
        <dbReference type="ChEBI" id="CHEBI:18248"/>
    </ligandPart>
</feature>
<evidence type="ECO:0000256" key="3">
    <source>
        <dbReference type="ARBA" id="ARBA00022692"/>
    </source>
</evidence>
<keyword evidence="9" id="KW-0349">Heme</keyword>
<keyword evidence="4 9" id="KW-0479">Metal-binding</keyword>
<evidence type="ECO:0000256" key="5">
    <source>
        <dbReference type="ARBA" id="ARBA00022989"/>
    </source>
</evidence>
<dbReference type="EMBL" id="JACMSC010000020">
    <property type="protein sequence ID" value="KAG6471621.1"/>
    <property type="molecule type" value="Genomic_DNA"/>
</dbReference>
<dbReference type="PANTHER" id="PTHR24286">
    <property type="entry name" value="CYTOCHROME P450 26"/>
    <property type="match status" value="1"/>
</dbReference>
<dbReference type="GO" id="GO:0016020">
    <property type="term" value="C:membrane"/>
    <property type="evidence" value="ECO:0007669"/>
    <property type="project" value="UniProtKB-SubCell"/>
</dbReference>
<comment type="subcellular location">
    <subcellularLocation>
        <location evidence="1">Membrane</location>
        <topology evidence="1">Single-pass membrane protein</topology>
    </subcellularLocation>
</comment>
<sequence>MDVSLTLIPTPTIASSQFIRQRFREKQDMTVLNFPVEFLLVLLTLAVFLSVKKWKRKPLNLPPGRQGWPFVGETFGYLKPHPVTSVGQFMEQHISRYGKIYRSNLFGWPTIVSADAGLNKFVLQNEGKLFECSYPNSIGAILGKWAMLVQVGDMHLKMRMIAFNFTNNASLRSRLLPEVERHSLLVLRSWIHGSTFSALEEAKKFTFNMMAKNILSMEPYEAMTDKLRLEYITFMKGVISAPLRIPGTPYWKALKSRSNILSVIEEKMQERTRQMREQRDKEVDDLLSWCLKHSDLSKEQTLDLLLTLLFAGHETSSVALTSAIFFLGSCPKAVRQLQEEHSEIERKKLQRAESNLTWEDYKEMEFTQCVINETLRLSNVVRFVHRKVLRDVEYKGYKIPRGWKILPVFASVHLDSSVYDDPHQFNPWRWEKNSVTATTTNNLMPFGGGTRLCTGSELAKLELAVFLHHLVLRYRWELAEPDQPLAFPFIDFPKGLPIKVYPIGSN</sequence>
<dbReference type="GO" id="GO:0010268">
    <property type="term" value="P:brassinosteroid homeostasis"/>
    <property type="evidence" value="ECO:0007669"/>
    <property type="project" value="TreeGrafter"/>
</dbReference>
<evidence type="ECO:0000256" key="8">
    <source>
        <dbReference type="ARBA" id="ARBA00023136"/>
    </source>
</evidence>
<dbReference type="GO" id="GO:0004497">
    <property type="term" value="F:monooxygenase activity"/>
    <property type="evidence" value="ECO:0007669"/>
    <property type="project" value="InterPro"/>
</dbReference>
<organism evidence="11 12">
    <name type="scientific">Zingiber officinale</name>
    <name type="common">Ginger</name>
    <name type="synonym">Amomum zingiber</name>
    <dbReference type="NCBI Taxonomy" id="94328"/>
    <lineage>
        <taxon>Eukaryota</taxon>
        <taxon>Viridiplantae</taxon>
        <taxon>Streptophyta</taxon>
        <taxon>Embryophyta</taxon>
        <taxon>Tracheophyta</taxon>
        <taxon>Spermatophyta</taxon>
        <taxon>Magnoliopsida</taxon>
        <taxon>Liliopsida</taxon>
        <taxon>Zingiberales</taxon>
        <taxon>Zingiberaceae</taxon>
        <taxon>Zingiber</taxon>
    </lineage>
</organism>
<dbReference type="FunFam" id="1.10.630.10:FF:000061">
    <property type="entry name" value="Cytochrome P450 90B1"/>
    <property type="match status" value="1"/>
</dbReference>
<reference evidence="11 12" key="1">
    <citation type="submission" date="2020-08" db="EMBL/GenBank/DDBJ databases">
        <title>Plant Genome Project.</title>
        <authorList>
            <person name="Zhang R.-G."/>
        </authorList>
    </citation>
    <scope>NUCLEOTIDE SEQUENCE [LARGE SCALE GENOMIC DNA]</scope>
    <source>
        <tissue evidence="11">Rhizome</tissue>
    </source>
</reference>